<dbReference type="AlphaFoldDB" id="A0A8F5GZ34"/>
<protein>
    <submittedName>
        <fullName evidence="1">Uncharacterized protein</fullName>
    </submittedName>
</protein>
<gene>
    <name evidence="1" type="ORF">J5U22_00702</name>
</gene>
<keyword evidence="2" id="KW-1185">Reference proteome</keyword>
<accession>A0A8F5GZ34</accession>
<name>A0A8F5GZ34_9CREN</name>
<organism evidence="1 2">
    <name type="scientific">Saccharolobus shibatae</name>
    <dbReference type="NCBI Taxonomy" id="2286"/>
    <lineage>
        <taxon>Archaea</taxon>
        <taxon>Thermoproteota</taxon>
        <taxon>Thermoprotei</taxon>
        <taxon>Sulfolobales</taxon>
        <taxon>Sulfolobaceae</taxon>
        <taxon>Saccharolobus</taxon>
    </lineage>
</organism>
<dbReference type="EMBL" id="CP077713">
    <property type="protein sequence ID" value="QXJ34157.1"/>
    <property type="molecule type" value="Genomic_DNA"/>
</dbReference>
<evidence type="ECO:0000313" key="1">
    <source>
        <dbReference type="EMBL" id="QXJ34157.1"/>
    </source>
</evidence>
<sequence length="61" mass="7092">MEFALIVLILVMGIAFILIEYPKSKVAFIILIFTNRKEVIEVDIFIVFFFPRGINVKLESE</sequence>
<evidence type="ECO:0000313" key="2">
    <source>
        <dbReference type="Proteomes" id="UP000694036"/>
    </source>
</evidence>
<proteinExistence type="predicted"/>
<reference evidence="1 2" key="1">
    <citation type="journal article" date="2021" name="Environ. Microbiol.">
        <title>New insights into the diversity and evolution of the archaeal mobilome from three complete genomes of Saccharolobus shibatae.</title>
        <authorList>
            <person name="Medvedeva S."/>
            <person name="Brandt D."/>
            <person name="Cvirkaite-Krupovic V."/>
            <person name="Liu Y."/>
            <person name="Severinov K."/>
            <person name="Ishino S."/>
            <person name="Ishino Y."/>
            <person name="Prangishvili D."/>
            <person name="Kalinowski J."/>
            <person name="Krupovic M."/>
        </authorList>
    </citation>
    <scope>NUCLEOTIDE SEQUENCE [LARGE SCALE GENOMIC DNA]</scope>
    <source>
        <strain evidence="1 2">S38A</strain>
    </source>
</reference>
<dbReference type="Proteomes" id="UP000694036">
    <property type="component" value="Chromosome"/>
</dbReference>